<evidence type="ECO:0000256" key="1">
    <source>
        <dbReference type="ARBA" id="ARBA00008950"/>
    </source>
</evidence>
<proteinExistence type="inferred from homology"/>
<dbReference type="PANTHER" id="PTHR43165:SF1">
    <property type="entry name" value="PHOSPHODIESTERASE MJ0936"/>
    <property type="match status" value="1"/>
</dbReference>
<reference evidence="4 5" key="1">
    <citation type="journal article" date="2015" name="Nature">
        <title>rRNA introns, odd ribosomes, and small enigmatic genomes across a large radiation of phyla.</title>
        <authorList>
            <person name="Brown C.T."/>
            <person name="Hug L.A."/>
            <person name="Thomas B.C."/>
            <person name="Sharon I."/>
            <person name="Castelle C.J."/>
            <person name="Singh A."/>
            <person name="Wilkins M.J."/>
            <person name="Williams K.H."/>
            <person name="Banfield J.F."/>
        </authorList>
    </citation>
    <scope>NUCLEOTIDE SEQUENCE [LARGE SCALE GENOMIC DNA]</scope>
</reference>
<evidence type="ECO:0000313" key="4">
    <source>
        <dbReference type="EMBL" id="KKR56185.1"/>
    </source>
</evidence>
<dbReference type="Gene3D" id="3.60.21.10">
    <property type="match status" value="1"/>
</dbReference>
<dbReference type="EMBL" id="LBYR01000003">
    <property type="protein sequence ID" value="KKR56185.1"/>
    <property type="molecule type" value="Genomic_DNA"/>
</dbReference>
<dbReference type="GO" id="GO:0016787">
    <property type="term" value="F:hydrolase activity"/>
    <property type="evidence" value="ECO:0007669"/>
    <property type="project" value="UniProtKB-UniRule"/>
</dbReference>
<organism evidence="4 5">
    <name type="scientific">Candidatus Woesebacteria bacterium GW2011_GWF1_40_24</name>
    <dbReference type="NCBI Taxonomy" id="1618601"/>
    <lineage>
        <taxon>Bacteria</taxon>
        <taxon>Candidatus Woeseibacteriota</taxon>
    </lineage>
</organism>
<feature type="domain" description="Calcineurin-like phosphoesterase" evidence="3">
    <location>
        <begin position="1"/>
        <end position="136"/>
    </location>
</feature>
<dbReference type="InterPro" id="IPR000979">
    <property type="entry name" value="Phosphodiesterase_MJ0936/Vps29"/>
</dbReference>
<dbReference type="PANTHER" id="PTHR43165">
    <property type="entry name" value="METALLOPHOSPHOESTERASE"/>
    <property type="match status" value="1"/>
</dbReference>
<comment type="caution">
    <text evidence="4">The sequence shown here is derived from an EMBL/GenBank/DDBJ whole genome shotgun (WGS) entry which is preliminary data.</text>
</comment>
<dbReference type="InterPro" id="IPR053193">
    <property type="entry name" value="MetalloPDE_YfcE-like"/>
</dbReference>
<comment type="similarity">
    <text evidence="1 2">Belongs to the metallophosphoesterase superfamily. YfcE family.</text>
</comment>
<dbReference type="InterPro" id="IPR029052">
    <property type="entry name" value="Metallo-depent_PP-like"/>
</dbReference>
<protein>
    <recommendedName>
        <fullName evidence="2">Phosphoesterase</fullName>
        <ecNumber evidence="2">3.1.4.-</ecNumber>
    </recommendedName>
</protein>
<keyword evidence="2" id="KW-0479">Metal-binding</keyword>
<accession>A0A0G0U9L5</accession>
<evidence type="ECO:0000259" key="3">
    <source>
        <dbReference type="Pfam" id="PF12850"/>
    </source>
</evidence>
<name>A0A0G0U9L5_9BACT</name>
<sequence length="158" mass="17983">MRTLVISDSHGHIANLKHIMGFVKKYDISAVIHAGDWNTIESVKTVLEFGVPLYTVMGNADIDEGMEEYLTLNTKGFDRDFLKIEIDGRKIGIIHKALINDKRFESLDVLISGHYHSKEEKMVDFVKFVRPGAVINGVNFAIYETENNSIEFISEKYD</sequence>
<comment type="cofactor">
    <cofactor evidence="2">
        <name>a divalent metal cation</name>
        <dbReference type="ChEBI" id="CHEBI:60240"/>
    </cofactor>
</comment>
<dbReference type="InterPro" id="IPR024654">
    <property type="entry name" value="Calcineurin-like_PHP_lpxH"/>
</dbReference>
<dbReference type="AlphaFoldDB" id="A0A0G0U9L5"/>
<dbReference type="Pfam" id="PF12850">
    <property type="entry name" value="Metallophos_2"/>
    <property type="match status" value="1"/>
</dbReference>
<evidence type="ECO:0000313" key="5">
    <source>
        <dbReference type="Proteomes" id="UP000034627"/>
    </source>
</evidence>
<dbReference type="GO" id="GO:0046872">
    <property type="term" value="F:metal ion binding"/>
    <property type="evidence" value="ECO:0007669"/>
    <property type="project" value="UniProtKB-KW"/>
</dbReference>
<dbReference type="Proteomes" id="UP000034627">
    <property type="component" value="Unassembled WGS sequence"/>
</dbReference>
<evidence type="ECO:0000256" key="2">
    <source>
        <dbReference type="RuleBase" id="RU362039"/>
    </source>
</evidence>
<dbReference type="SUPFAM" id="SSF56300">
    <property type="entry name" value="Metallo-dependent phosphatases"/>
    <property type="match status" value="1"/>
</dbReference>
<dbReference type="EC" id="3.1.4.-" evidence="2"/>
<dbReference type="NCBIfam" id="TIGR00040">
    <property type="entry name" value="yfcE"/>
    <property type="match status" value="1"/>
</dbReference>
<gene>
    <name evidence="4" type="ORF">UT93_C0003G0017</name>
</gene>